<dbReference type="InterPro" id="IPR007312">
    <property type="entry name" value="Phosphoesterase"/>
</dbReference>
<accession>A0AAD4QJT4</accession>
<dbReference type="AlphaFoldDB" id="A0AAD4QJT4"/>
<evidence type="ECO:0000256" key="1">
    <source>
        <dbReference type="ARBA" id="ARBA00022801"/>
    </source>
</evidence>
<dbReference type="GO" id="GO:0009395">
    <property type="term" value="P:phospholipid catabolic process"/>
    <property type="evidence" value="ECO:0007669"/>
    <property type="project" value="TreeGrafter"/>
</dbReference>
<reference evidence="2" key="1">
    <citation type="journal article" date="2022" name="New Phytol.">
        <title>Evolutionary transition to the ectomycorrhizal habit in the genomes of a hyperdiverse lineage of mushroom-forming fungi.</title>
        <authorList>
            <person name="Looney B."/>
            <person name="Miyauchi S."/>
            <person name="Morin E."/>
            <person name="Drula E."/>
            <person name="Courty P.E."/>
            <person name="Kohler A."/>
            <person name="Kuo A."/>
            <person name="LaButti K."/>
            <person name="Pangilinan J."/>
            <person name="Lipzen A."/>
            <person name="Riley R."/>
            <person name="Andreopoulos W."/>
            <person name="He G."/>
            <person name="Johnson J."/>
            <person name="Nolan M."/>
            <person name="Tritt A."/>
            <person name="Barry K.W."/>
            <person name="Grigoriev I.V."/>
            <person name="Nagy L.G."/>
            <person name="Hibbett D."/>
            <person name="Henrissat B."/>
            <person name="Matheny P.B."/>
            <person name="Labbe J."/>
            <person name="Martin F.M."/>
        </authorList>
    </citation>
    <scope>NUCLEOTIDE SEQUENCE</scope>
    <source>
        <strain evidence="2">BPL690</strain>
    </source>
</reference>
<gene>
    <name evidence="2" type="ORF">B0F90DRAFT_1671031</name>
</gene>
<dbReference type="PANTHER" id="PTHR31956">
    <property type="entry name" value="NON-SPECIFIC PHOSPHOLIPASE C4-RELATED"/>
    <property type="match status" value="1"/>
</dbReference>
<proteinExistence type="predicted"/>
<keyword evidence="3" id="KW-1185">Reference proteome</keyword>
<comment type="caution">
    <text evidence="2">The sequence shown here is derived from an EMBL/GenBank/DDBJ whole genome shotgun (WGS) entry which is preliminary data.</text>
</comment>
<dbReference type="Pfam" id="PF04185">
    <property type="entry name" value="Phosphoesterase"/>
    <property type="match status" value="1"/>
</dbReference>
<dbReference type="GO" id="GO:0016788">
    <property type="term" value="F:hydrolase activity, acting on ester bonds"/>
    <property type="evidence" value="ECO:0007669"/>
    <property type="project" value="InterPro"/>
</dbReference>
<dbReference type="EMBL" id="WTXG01000111">
    <property type="protein sequence ID" value="KAI0292821.1"/>
    <property type="molecule type" value="Genomic_DNA"/>
</dbReference>
<keyword evidence="1" id="KW-0378">Hydrolase</keyword>
<organism evidence="2 3">
    <name type="scientific">Multifurca ochricompacta</name>
    <dbReference type="NCBI Taxonomy" id="376703"/>
    <lineage>
        <taxon>Eukaryota</taxon>
        <taxon>Fungi</taxon>
        <taxon>Dikarya</taxon>
        <taxon>Basidiomycota</taxon>
        <taxon>Agaricomycotina</taxon>
        <taxon>Agaricomycetes</taxon>
        <taxon>Russulales</taxon>
        <taxon>Russulaceae</taxon>
        <taxon>Multifurca</taxon>
    </lineage>
</organism>
<name>A0AAD4QJT4_9AGAM</name>
<evidence type="ECO:0000313" key="2">
    <source>
        <dbReference type="EMBL" id="KAI0292821.1"/>
    </source>
</evidence>
<sequence length="122" mass="14095">MCHGGWSSSRAQSGRNWRGLVEERVKEDYHFGDVSGVATVPTRPVQIRNFNDFAVDVNASTIPQWLFVTPNMVNDGHDTDITYASAWLDYWLVQLLFDKRFNDEHTLILLMFDENKTKSKNN</sequence>
<evidence type="ECO:0008006" key="4">
    <source>
        <dbReference type="Google" id="ProtNLM"/>
    </source>
</evidence>
<dbReference type="PANTHER" id="PTHR31956:SF8">
    <property type="entry name" value="ACID PHOSPHATASE PHOA (AFU_ORTHOLOGUE AFUA_1G03570)"/>
    <property type="match status" value="1"/>
</dbReference>
<dbReference type="Proteomes" id="UP001203297">
    <property type="component" value="Unassembled WGS sequence"/>
</dbReference>
<evidence type="ECO:0000313" key="3">
    <source>
        <dbReference type="Proteomes" id="UP001203297"/>
    </source>
</evidence>
<protein>
    <recommendedName>
        <fullName evidence="4">Acid phosphatase</fullName>
    </recommendedName>
</protein>